<feature type="region of interest" description="Disordered" evidence="1">
    <location>
        <begin position="1"/>
        <end position="31"/>
    </location>
</feature>
<dbReference type="AlphaFoldDB" id="L1L7D7"/>
<keyword evidence="3" id="KW-1185">Reference proteome</keyword>
<gene>
    <name evidence="2" type="ORF">STRIP9103_03923</name>
</gene>
<protein>
    <submittedName>
        <fullName evidence="2">Uncharacterized protein</fullName>
    </submittedName>
</protein>
<feature type="compositionally biased region" description="Basic residues" evidence="1">
    <location>
        <begin position="61"/>
        <end position="73"/>
    </location>
</feature>
<organism evidence="2 3">
    <name type="scientific">Streptomyces ipomoeae 91-03</name>
    <dbReference type="NCBI Taxonomy" id="698759"/>
    <lineage>
        <taxon>Bacteria</taxon>
        <taxon>Bacillati</taxon>
        <taxon>Actinomycetota</taxon>
        <taxon>Actinomycetes</taxon>
        <taxon>Kitasatosporales</taxon>
        <taxon>Streptomycetaceae</taxon>
        <taxon>Streptomyces</taxon>
    </lineage>
</organism>
<dbReference type="EMBL" id="AEJC01000056">
    <property type="protein sequence ID" value="EKX68802.1"/>
    <property type="molecule type" value="Genomic_DNA"/>
</dbReference>
<evidence type="ECO:0000256" key="1">
    <source>
        <dbReference type="SAM" id="MobiDB-lite"/>
    </source>
</evidence>
<proteinExistence type="predicted"/>
<sequence length="130" mass="13094">MFVGLAGVAEGSPCSSVSPVSPKDRRTPRSRPCLRRIAVLLGLARVSEGSPYSSASPAPPKGRRAPPPRPHARRPIDPLCGAGDAAMRRCGRCGGAGGAGVRRPAPVTAALIFASLGHLAGPSIAAAVAE</sequence>
<dbReference type="Proteomes" id="UP000010411">
    <property type="component" value="Unassembled WGS sequence"/>
</dbReference>
<feature type="compositionally biased region" description="Low complexity" evidence="1">
    <location>
        <begin position="12"/>
        <end position="21"/>
    </location>
</feature>
<evidence type="ECO:0000313" key="3">
    <source>
        <dbReference type="Proteomes" id="UP000010411"/>
    </source>
</evidence>
<reference evidence="2 3" key="1">
    <citation type="submission" date="2012-11" db="EMBL/GenBank/DDBJ databases">
        <authorList>
            <person name="Huguet-Tapia J.C."/>
            <person name="Durkin A.S."/>
            <person name="Pettis G.S."/>
            <person name="Badger J.H."/>
        </authorList>
    </citation>
    <scope>NUCLEOTIDE SEQUENCE [LARGE SCALE GENOMIC DNA]</scope>
    <source>
        <strain evidence="2 3">91-03</strain>
    </source>
</reference>
<accession>L1L7D7</accession>
<name>L1L7D7_9ACTN</name>
<evidence type="ECO:0000313" key="2">
    <source>
        <dbReference type="EMBL" id="EKX68802.1"/>
    </source>
</evidence>
<comment type="caution">
    <text evidence="2">The sequence shown here is derived from an EMBL/GenBank/DDBJ whole genome shotgun (WGS) entry which is preliminary data.</text>
</comment>
<feature type="region of interest" description="Disordered" evidence="1">
    <location>
        <begin position="48"/>
        <end position="78"/>
    </location>
</feature>